<dbReference type="SUPFAM" id="SSF52540">
    <property type="entry name" value="P-loop containing nucleoside triphosphate hydrolases"/>
    <property type="match status" value="1"/>
</dbReference>
<keyword evidence="1" id="KW-0805">Transcription regulation</keyword>
<sequence length="861" mass="91419">MLDNWPLTGRAEELSAVVSYTRGRGVVLAGAAGVGKSRLAHEALAHARRTAREWRYVTATASARSVPLGAFAEYATHLGEDPLARIGEVVDAVTCSSSGPPLVMIDDAHLLDEQSAIVAHQLVHRGAASVVLTIRAGESAPDAITALWKEQLLPRLELQPLSRTETAELIERVLGGPIESASAARLWHYTRGNVLYLRQLMSDEVTVGHLMQRCGVWFWDSEPAVSPTLAELIDTNIGRQPDRVIEVLDVLAVAAPVDLGVLRAIVVDDAIEDAEAANLIVVDTKTTPRPTVRLAHPMYGEARRSRAPAMRLRRVRSAIVAASAPLTDGPVDEVRLVRRAVLAIDSDSPPDPTMLIAAADAAIRLMDPLSAQRIAERAVTSGGGLFAQLMLMSALVNGERLKEALEINGELLKEVTPSDRVSLGLIRIGIYIRQNDRVAARGVDELETAAAEAGMTRSYQCVVAAVRSLDNDIEAAVDAAIAGLTGPGELTEAAEFAGIFGLITASGERGSISMIREFADRGYALACTSTHTASSRFALSACHVVTLLLAGMLADADDVVANRVDPQPMEFPLALAYRAFTHGLVATATGELAAAHRLLGEAGVLIEQQLLRSCISFELATSLAMAGDAERARAEVDTVATDDPVRQSLVYADTAEAWIRAADDLVSDAVTIVLAAAERARRIGASAREVCFLQLAAQFGDASHSERLVELVAVVEGPRAHAAAAHAHALGSADGDGLFAAARDYEAFGDRVAAGDAAAQAAIAYRAHARRGAALTATAFARRLADETGADTPALRANDTPIPLTGRQREIIGLARHGLSNREIAQRLTMSVRTVEGHMFRACQRTGVNSRDELVALLSGR</sequence>
<keyword evidence="3" id="KW-0804">Transcription</keyword>
<dbReference type="InterPro" id="IPR027417">
    <property type="entry name" value="P-loop_NTPase"/>
</dbReference>
<dbReference type="GO" id="GO:0006355">
    <property type="term" value="P:regulation of DNA-templated transcription"/>
    <property type="evidence" value="ECO:0007669"/>
    <property type="project" value="InterPro"/>
</dbReference>
<dbReference type="GO" id="GO:0003677">
    <property type="term" value="F:DNA binding"/>
    <property type="evidence" value="ECO:0007669"/>
    <property type="project" value="UniProtKB-KW"/>
</dbReference>
<keyword evidence="6" id="KW-1185">Reference proteome</keyword>
<dbReference type="SUPFAM" id="SSF46894">
    <property type="entry name" value="C-terminal effector domain of the bipartite response regulators"/>
    <property type="match status" value="1"/>
</dbReference>
<dbReference type="InterPro" id="IPR036388">
    <property type="entry name" value="WH-like_DNA-bd_sf"/>
</dbReference>
<dbReference type="RefSeq" id="WP_170197531.1">
    <property type="nucleotide sequence ID" value="NZ_JABBNB010000048.1"/>
</dbReference>
<dbReference type="PROSITE" id="PS00622">
    <property type="entry name" value="HTH_LUXR_1"/>
    <property type="match status" value="1"/>
</dbReference>
<name>A0A848L2N1_9ACTN</name>
<feature type="domain" description="HTH luxR-type" evidence="4">
    <location>
        <begin position="797"/>
        <end position="861"/>
    </location>
</feature>
<reference evidence="5 6" key="1">
    <citation type="submission" date="2020-04" db="EMBL/GenBank/DDBJ databases">
        <title>Gordonia sp. nov. TBRC 11910.</title>
        <authorList>
            <person name="Suriyachadkun C."/>
        </authorList>
    </citation>
    <scope>NUCLEOTIDE SEQUENCE [LARGE SCALE GENOMIC DNA]</scope>
    <source>
        <strain evidence="5 6">TBRC 11910</strain>
    </source>
</reference>
<dbReference type="InterPro" id="IPR016032">
    <property type="entry name" value="Sig_transdc_resp-reg_C-effctor"/>
</dbReference>
<dbReference type="AlphaFoldDB" id="A0A848L2N1"/>
<dbReference type="CDD" id="cd06170">
    <property type="entry name" value="LuxR_C_like"/>
    <property type="match status" value="1"/>
</dbReference>
<dbReference type="Proteomes" id="UP000550729">
    <property type="component" value="Unassembled WGS sequence"/>
</dbReference>
<dbReference type="SMART" id="SM00421">
    <property type="entry name" value="HTH_LUXR"/>
    <property type="match status" value="1"/>
</dbReference>
<gene>
    <name evidence="5" type="ORF">HH308_27775</name>
</gene>
<keyword evidence="2" id="KW-0238">DNA-binding</keyword>
<comment type="caution">
    <text evidence="5">The sequence shown here is derived from an EMBL/GenBank/DDBJ whole genome shotgun (WGS) entry which is preliminary data.</text>
</comment>
<proteinExistence type="predicted"/>
<dbReference type="PROSITE" id="PS50043">
    <property type="entry name" value="HTH_LUXR_2"/>
    <property type="match status" value="1"/>
</dbReference>
<dbReference type="InterPro" id="IPR000792">
    <property type="entry name" value="Tscrpt_reg_LuxR_C"/>
</dbReference>
<evidence type="ECO:0000256" key="1">
    <source>
        <dbReference type="ARBA" id="ARBA00023015"/>
    </source>
</evidence>
<evidence type="ECO:0000256" key="3">
    <source>
        <dbReference type="ARBA" id="ARBA00023163"/>
    </source>
</evidence>
<dbReference type="PANTHER" id="PTHR44688">
    <property type="entry name" value="DNA-BINDING TRANSCRIPTIONAL ACTIVATOR DEVR_DOSR"/>
    <property type="match status" value="1"/>
</dbReference>
<organism evidence="5 6">
    <name type="scientific">Gordonia asplenii</name>
    <dbReference type="NCBI Taxonomy" id="2725283"/>
    <lineage>
        <taxon>Bacteria</taxon>
        <taxon>Bacillati</taxon>
        <taxon>Actinomycetota</taxon>
        <taxon>Actinomycetes</taxon>
        <taxon>Mycobacteriales</taxon>
        <taxon>Gordoniaceae</taxon>
        <taxon>Gordonia</taxon>
    </lineage>
</organism>
<dbReference type="EMBL" id="JABBNB010000048">
    <property type="protein sequence ID" value="NMO05026.1"/>
    <property type="molecule type" value="Genomic_DNA"/>
</dbReference>
<dbReference type="Gene3D" id="3.40.50.300">
    <property type="entry name" value="P-loop containing nucleotide triphosphate hydrolases"/>
    <property type="match status" value="1"/>
</dbReference>
<evidence type="ECO:0000259" key="4">
    <source>
        <dbReference type="PROSITE" id="PS50043"/>
    </source>
</evidence>
<dbReference type="PRINTS" id="PR00038">
    <property type="entry name" value="HTHLUXR"/>
</dbReference>
<protein>
    <submittedName>
        <fullName evidence="5">Helix-turn-helix transcriptional regulator</fullName>
    </submittedName>
</protein>
<evidence type="ECO:0000313" key="6">
    <source>
        <dbReference type="Proteomes" id="UP000550729"/>
    </source>
</evidence>
<dbReference type="Gene3D" id="1.10.10.10">
    <property type="entry name" value="Winged helix-like DNA-binding domain superfamily/Winged helix DNA-binding domain"/>
    <property type="match status" value="1"/>
</dbReference>
<evidence type="ECO:0000256" key="2">
    <source>
        <dbReference type="ARBA" id="ARBA00023125"/>
    </source>
</evidence>
<accession>A0A848L2N1</accession>
<dbReference type="Pfam" id="PF00196">
    <property type="entry name" value="GerE"/>
    <property type="match status" value="1"/>
</dbReference>
<dbReference type="PANTHER" id="PTHR44688:SF16">
    <property type="entry name" value="DNA-BINDING TRANSCRIPTIONAL ACTIVATOR DEVR_DOSR"/>
    <property type="match status" value="1"/>
</dbReference>
<evidence type="ECO:0000313" key="5">
    <source>
        <dbReference type="EMBL" id="NMO05026.1"/>
    </source>
</evidence>